<proteinExistence type="predicted"/>
<protein>
    <submittedName>
        <fullName evidence="1">Uncharacterized protein</fullName>
    </submittedName>
</protein>
<dbReference type="AlphaFoldDB" id="A0A1W1IBH8"/>
<evidence type="ECO:0000313" key="1">
    <source>
        <dbReference type="EMBL" id="SLM50123.1"/>
    </source>
</evidence>
<keyword evidence="2" id="KW-1185">Reference proteome</keyword>
<dbReference type="EMBL" id="LT828648">
    <property type="protein sequence ID" value="SLM50123.1"/>
    <property type="molecule type" value="Genomic_DNA"/>
</dbReference>
<organism evidence="1 2">
    <name type="scientific">Nitrospira japonica</name>
    <dbReference type="NCBI Taxonomy" id="1325564"/>
    <lineage>
        <taxon>Bacteria</taxon>
        <taxon>Pseudomonadati</taxon>
        <taxon>Nitrospirota</taxon>
        <taxon>Nitrospiria</taxon>
        <taxon>Nitrospirales</taxon>
        <taxon>Nitrospiraceae</taxon>
        <taxon>Nitrospira</taxon>
    </lineage>
</organism>
<accession>A0A1W1IBH8</accession>
<reference evidence="1 2" key="1">
    <citation type="submission" date="2017-03" db="EMBL/GenBank/DDBJ databases">
        <authorList>
            <person name="Afonso C.L."/>
            <person name="Miller P.J."/>
            <person name="Scott M.A."/>
            <person name="Spackman E."/>
            <person name="Goraichik I."/>
            <person name="Dimitrov K.M."/>
            <person name="Suarez D.L."/>
            <person name="Swayne D.E."/>
        </authorList>
    </citation>
    <scope>NUCLEOTIDE SEQUENCE [LARGE SCALE GENOMIC DNA]</scope>
    <source>
        <strain evidence="1">Genome sequencing of Nitrospira japonica strain NJ11</strain>
    </source>
</reference>
<dbReference type="KEGG" id="nja:NSJP_3956"/>
<sequence>MPPTTVHMDRTATAPTIIPSATARLMSTGKLSFWHIESLLTLHSIDQRVEDDATEMAEGFDARPSSTISALCVIA</sequence>
<gene>
    <name evidence="1" type="ORF">NSJP_3956</name>
</gene>
<dbReference type="Proteomes" id="UP000192042">
    <property type="component" value="Chromosome I"/>
</dbReference>
<evidence type="ECO:0000313" key="2">
    <source>
        <dbReference type="Proteomes" id="UP000192042"/>
    </source>
</evidence>
<name>A0A1W1IBH8_9BACT</name>